<feature type="compositionally biased region" description="Basic residues" evidence="1">
    <location>
        <begin position="108"/>
        <end position="118"/>
    </location>
</feature>
<reference evidence="2" key="1">
    <citation type="submission" date="2021-01" db="EMBL/GenBank/DDBJ databases">
        <authorList>
            <person name="Corre E."/>
            <person name="Pelletier E."/>
            <person name="Niang G."/>
            <person name="Scheremetjew M."/>
            <person name="Finn R."/>
            <person name="Kale V."/>
            <person name="Holt S."/>
            <person name="Cochrane G."/>
            <person name="Meng A."/>
            <person name="Brown T."/>
            <person name="Cohen L."/>
        </authorList>
    </citation>
    <scope>NUCLEOTIDE SEQUENCE</scope>
    <source>
        <strain evidence="2">379</strain>
    </source>
</reference>
<gene>
    <name evidence="2" type="ORF">EHUX00137_LOCUS39861</name>
</gene>
<feature type="region of interest" description="Disordered" evidence="1">
    <location>
        <begin position="98"/>
        <end position="118"/>
    </location>
</feature>
<name>A0A7S3TK74_EMIHU</name>
<evidence type="ECO:0000256" key="1">
    <source>
        <dbReference type="SAM" id="MobiDB-lite"/>
    </source>
</evidence>
<accession>A0A7S3TK74</accession>
<dbReference type="EMBL" id="HBIR01051069">
    <property type="protein sequence ID" value="CAE0586678.1"/>
    <property type="molecule type" value="Transcribed_RNA"/>
</dbReference>
<proteinExistence type="predicted"/>
<organism evidence="2">
    <name type="scientific">Emiliania huxleyi</name>
    <name type="common">Coccolithophore</name>
    <name type="synonym">Pontosphaera huxleyi</name>
    <dbReference type="NCBI Taxonomy" id="2903"/>
    <lineage>
        <taxon>Eukaryota</taxon>
        <taxon>Haptista</taxon>
        <taxon>Haptophyta</taxon>
        <taxon>Prymnesiophyceae</taxon>
        <taxon>Isochrysidales</taxon>
        <taxon>Noelaerhabdaceae</taxon>
        <taxon>Emiliania</taxon>
    </lineage>
</organism>
<protein>
    <submittedName>
        <fullName evidence="2">Uncharacterized protein</fullName>
    </submittedName>
</protein>
<evidence type="ECO:0000313" key="2">
    <source>
        <dbReference type="EMBL" id="CAE0586678.1"/>
    </source>
</evidence>
<dbReference type="AlphaFoldDB" id="A0A7S3TK74"/>
<sequence length="118" mass="12517">MLDQAEVMRETIGAATERVEAVMDELDEERRRGELNVQKVLAFMLPRVDAARAAGEEAGARKAEAALLQAEARREVEVQRTAAFWLARVAALEEEAAALRGGGGGGGKKGKKKGNGGA</sequence>